<dbReference type="OrthoDB" id="9787788at2"/>
<evidence type="ECO:0000313" key="2">
    <source>
        <dbReference type="EMBL" id="SHO48097.1"/>
    </source>
</evidence>
<sequence length="184" mass="20786">MNWRRINNILHRDLGYLCFGLTIIYAISGVAVNHIADWNPNYRIERLQTAIDPAPLQGLSGDTLVKTILDQLGETSEIKGSYRADKENLQIFVVNNNITANLATGAVYQEKNRPRKVLFEMNFLHINHAKKLWTWVADLYAIALFLVAITGLFVLRGKKGITGRGGWLTATGIAIPVFFLWLYL</sequence>
<keyword evidence="3" id="KW-1185">Reference proteome</keyword>
<dbReference type="Proteomes" id="UP000184603">
    <property type="component" value="Unassembled WGS sequence"/>
</dbReference>
<dbReference type="AlphaFoldDB" id="A0A1M7Y625"/>
<proteinExistence type="predicted"/>
<evidence type="ECO:0008006" key="4">
    <source>
        <dbReference type="Google" id="ProtNLM"/>
    </source>
</evidence>
<dbReference type="STRING" id="1121416.SAMN02745220_02126"/>
<feature type="transmembrane region" description="Helical" evidence="1">
    <location>
        <begin position="167"/>
        <end position="183"/>
    </location>
</feature>
<dbReference type="PANTHER" id="PTHR40115:SF1">
    <property type="entry name" value="INNER MEMBRANE PROTEIN WITH PEPSY TM HELIX"/>
    <property type="match status" value="1"/>
</dbReference>
<keyword evidence="1" id="KW-0472">Membrane</keyword>
<evidence type="ECO:0000256" key="1">
    <source>
        <dbReference type="SAM" id="Phobius"/>
    </source>
</evidence>
<dbReference type="PANTHER" id="PTHR40115">
    <property type="entry name" value="INNER MEMBRANE PROTEIN WITH PEPSY TM HELIX"/>
    <property type="match status" value="1"/>
</dbReference>
<gene>
    <name evidence="2" type="ORF">SAMN02745220_02126</name>
</gene>
<dbReference type="Pfam" id="PF16357">
    <property type="entry name" value="PepSY_TM_like_2"/>
    <property type="match status" value="1"/>
</dbReference>
<reference evidence="2 3" key="1">
    <citation type="submission" date="2016-12" db="EMBL/GenBank/DDBJ databases">
        <authorList>
            <person name="Song W.-J."/>
            <person name="Kurnit D.M."/>
        </authorList>
    </citation>
    <scope>NUCLEOTIDE SEQUENCE [LARGE SCALE GENOMIC DNA]</scope>
    <source>
        <strain evidence="2 3">DSM 18488</strain>
    </source>
</reference>
<evidence type="ECO:0000313" key="3">
    <source>
        <dbReference type="Proteomes" id="UP000184603"/>
    </source>
</evidence>
<dbReference type="InterPro" id="IPR032307">
    <property type="entry name" value="PepSY_TM-like_2"/>
</dbReference>
<keyword evidence="1" id="KW-1133">Transmembrane helix</keyword>
<feature type="transmembrane region" description="Helical" evidence="1">
    <location>
        <begin position="132"/>
        <end position="155"/>
    </location>
</feature>
<keyword evidence="1" id="KW-0812">Transmembrane</keyword>
<organism evidence="2 3">
    <name type="scientific">Desulfopila aestuarii DSM 18488</name>
    <dbReference type="NCBI Taxonomy" id="1121416"/>
    <lineage>
        <taxon>Bacteria</taxon>
        <taxon>Pseudomonadati</taxon>
        <taxon>Thermodesulfobacteriota</taxon>
        <taxon>Desulfobulbia</taxon>
        <taxon>Desulfobulbales</taxon>
        <taxon>Desulfocapsaceae</taxon>
        <taxon>Desulfopila</taxon>
    </lineage>
</organism>
<name>A0A1M7Y625_9BACT</name>
<accession>A0A1M7Y625</accession>
<dbReference type="EMBL" id="FRFE01000009">
    <property type="protein sequence ID" value="SHO48097.1"/>
    <property type="molecule type" value="Genomic_DNA"/>
</dbReference>
<dbReference type="RefSeq" id="WP_073613432.1">
    <property type="nucleotide sequence ID" value="NZ_FRFE01000009.1"/>
</dbReference>
<protein>
    <recommendedName>
        <fullName evidence="4">PepSY-associated TM region</fullName>
    </recommendedName>
</protein>
<feature type="transmembrane region" description="Helical" evidence="1">
    <location>
        <begin position="14"/>
        <end position="36"/>
    </location>
</feature>